<dbReference type="SMART" id="SM00852">
    <property type="entry name" value="MoCF_biosynth"/>
    <property type="match status" value="1"/>
</dbReference>
<dbReference type="InterPro" id="IPR001453">
    <property type="entry name" value="MoaB/Mog_dom"/>
</dbReference>
<organism evidence="3">
    <name type="scientific">Anaerostipes caccae</name>
    <dbReference type="NCBI Taxonomy" id="105841"/>
    <lineage>
        <taxon>Bacteria</taxon>
        <taxon>Bacillati</taxon>
        <taxon>Bacillota</taxon>
        <taxon>Clostridia</taxon>
        <taxon>Lachnospirales</taxon>
        <taxon>Lachnospiraceae</taxon>
        <taxon>Anaerostipes</taxon>
    </lineage>
</organism>
<reference evidence="3" key="1">
    <citation type="submission" date="2019-11" db="EMBL/GenBank/DDBJ databases">
        <authorList>
            <person name="Feng L."/>
        </authorList>
    </citation>
    <scope>NUCLEOTIDE SEQUENCE</scope>
    <source>
        <strain evidence="3">AcaccaeLFYP115</strain>
    </source>
</reference>
<proteinExistence type="inferred from homology"/>
<dbReference type="PIRSF" id="PIRSF006728">
    <property type="entry name" value="CinA"/>
    <property type="match status" value="1"/>
</dbReference>
<dbReference type="InterPro" id="IPR050101">
    <property type="entry name" value="CinA"/>
</dbReference>
<dbReference type="InterPro" id="IPR041424">
    <property type="entry name" value="CinA_KH"/>
</dbReference>
<accession>A0A6N2UMQ7</accession>
<sequence length="412" mass="44593">MTAEIICVGTEILLGNIVNTNAAYLSERLAALGISVFFETTVGDNPKRVEEVIRTGMKRSDILILSGGLGPTKDDLTKEIAAKACGQELVEDAEAKERLTSYFTSIKRPMTENNLKQAMVPEDCTVLYNKNGTAPGMVINAPEDKKIILLPGPPGELIPMFHEQAEPILSRLQPGILYSKVVKIDCLGESYVETQIMDLIDEQSNPTVAPYAKLGEVHLRVTAKADSEDEAKELVMPMVEELKSRFGDKIYTIEEDETLEEVVVKMLESRGDKIACAESCTGGLLAGRLINVPGASNVLEESFITYSNEAKKKYLGVKEDTLKAHGAVSEETAREMAEGVLRASGADIGVGITGLAGPGGETGTKKPGLVYIGVSRKGNTVVKKYDLRGNRAKIREVSVCRALTMIRKALSE</sequence>
<name>A0A6N2UMQ7_9FIRM</name>
<dbReference type="PANTHER" id="PTHR13939">
    <property type="entry name" value="NICOTINAMIDE-NUCLEOTIDE AMIDOHYDROLASE PNCC"/>
    <property type="match status" value="1"/>
</dbReference>
<dbReference type="InterPro" id="IPR036653">
    <property type="entry name" value="CinA-like_C"/>
</dbReference>
<gene>
    <name evidence="1 3" type="primary">cinA</name>
    <name evidence="3" type="ORF">ACLFYP115_01854</name>
</gene>
<dbReference type="HAMAP" id="MF_00226_B">
    <property type="entry name" value="CinA_B"/>
    <property type="match status" value="1"/>
</dbReference>
<dbReference type="EMBL" id="CACRSQ010000006">
    <property type="protein sequence ID" value="VYT16426.1"/>
    <property type="molecule type" value="Genomic_DNA"/>
</dbReference>
<dbReference type="Pfam" id="PF02464">
    <property type="entry name" value="CinA"/>
    <property type="match status" value="1"/>
</dbReference>
<dbReference type="CDD" id="cd00885">
    <property type="entry name" value="cinA"/>
    <property type="match status" value="1"/>
</dbReference>
<dbReference type="RefSeq" id="WP_024727968.1">
    <property type="nucleotide sequence ID" value="NZ_CACRSQ010000006.1"/>
</dbReference>
<dbReference type="NCBIfam" id="NF001813">
    <property type="entry name" value="PRK00549.1"/>
    <property type="match status" value="1"/>
</dbReference>
<dbReference type="Pfam" id="PF00994">
    <property type="entry name" value="MoCF_biosynth"/>
    <property type="match status" value="1"/>
</dbReference>
<dbReference type="InterPro" id="IPR008136">
    <property type="entry name" value="CinA_C"/>
</dbReference>
<evidence type="ECO:0000256" key="1">
    <source>
        <dbReference type="HAMAP-Rule" id="MF_00226"/>
    </source>
</evidence>
<dbReference type="Gene3D" id="3.30.70.2860">
    <property type="match status" value="1"/>
</dbReference>
<comment type="similarity">
    <text evidence="1">Belongs to the CinA family.</text>
</comment>
<dbReference type="SUPFAM" id="SSF53218">
    <property type="entry name" value="Molybdenum cofactor biosynthesis proteins"/>
    <property type="match status" value="1"/>
</dbReference>
<dbReference type="Gene3D" id="3.40.980.10">
    <property type="entry name" value="MoaB/Mog-like domain"/>
    <property type="match status" value="1"/>
</dbReference>
<dbReference type="Pfam" id="PF18146">
    <property type="entry name" value="CinA_KH"/>
    <property type="match status" value="1"/>
</dbReference>
<protein>
    <recommendedName>
        <fullName evidence="1">Putative competence-damage inducible protein</fullName>
    </recommendedName>
</protein>
<dbReference type="NCBIfam" id="TIGR00177">
    <property type="entry name" value="molyb_syn"/>
    <property type="match status" value="1"/>
</dbReference>
<dbReference type="SUPFAM" id="SSF142433">
    <property type="entry name" value="CinA-like"/>
    <property type="match status" value="1"/>
</dbReference>
<dbReference type="PANTHER" id="PTHR13939:SF0">
    <property type="entry name" value="NMN AMIDOHYDROLASE-LIKE PROTEIN YFAY"/>
    <property type="match status" value="1"/>
</dbReference>
<feature type="domain" description="MoaB/Mog" evidence="2">
    <location>
        <begin position="4"/>
        <end position="171"/>
    </location>
</feature>
<dbReference type="AlphaFoldDB" id="A0A6N2UMQ7"/>
<dbReference type="NCBIfam" id="TIGR00200">
    <property type="entry name" value="cinA_nterm"/>
    <property type="match status" value="1"/>
</dbReference>
<evidence type="ECO:0000313" key="3">
    <source>
        <dbReference type="EMBL" id="VYT16426.1"/>
    </source>
</evidence>
<dbReference type="InterPro" id="IPR008135">
    <property type="entry name" value="Competence-induced_CinA"/>
</dbReference>
<dbReference type="NCBIfam" id="TIGR00199">
    <property type="entry name" value="PncC_domain"/>
    <property type="match status" value="1"/>
</dbReference>
<dbReference type="Gene3D" id="3.90.950.20">
    <property type="entry name" value="CinA-like"/>
    <property type="match status" value="1"/>
</dbReference>
<dbReference type="InterPro" id="IPR036425">
    <property type="entry name" value="MoaB/Mog-like_dom_sf"/>
</dbReference>
<evidence type="ECO:0000259" key="2">
    <source>
        <dbReference type="SMART" id="SM00852"/>
    </source>
</evidence>